<gene>
    <name evidence="7" type="primary">pheA</name>
    <name evidence="7" type="ORF">A0H81_00953</name>
</gene>
<dbReference type="CDD" id="cd13532">
    <property type="entry name" value="PBP2_PDT_like"/>
    <property type="match status" value="1"/>
</dbReference>
<evidence type="ECO:0000256" key="1">
    <source>
        <dbReference type="ARBA" id="ARBA00022605"/>
    </source>
</evidence>
<keyword evidence="3" id="KW-0584">Phenylalanine biosynthesis</keyword>
<evidence type="ECO:0000313" key="7">
    <source>
        <dbReference type="EMBL" id="OBZ80093.1"/>
    </source>
</evidence>
<dbReference type="PROSITE" id="PS51171">
    <property type="entry name" value="PREPHENATE_DEHYDR_3"/>
    <property type="match status" value="1"/>
</dbReference>
<dbReference type="GO" id="GO:0009094">
    <property type="term" value="P:L-phenylalanine biosynthetic process"/>
    <property type="evidence" value="ECO:0007669"/>
    <property type="project" value="UniProtKB-KW"/>
</dbReference>
<evidence type="ECO:0000313" key="8">
    <source>
        <dbReference type="Proteomes" id="UP000092993"/>
    </source>
</evidence>
<comment type="pathway">
    <text evidence="5">Amino-acid biosynthesis.</text>
</comment>
<dbReference type="AlphaFoldDB" id="A0A1C7MT88"/>
<dbReference type="Pfam" id="PF00800">
    <property type="entry name" value="PDT"/>
    <property type="match status" value="2"/>
</dbReference>
<dbReference type="PANTHER" id="PTHR21022:SF19">
    <property type="entry name" value="PREPHENATE DEHYDRATASE-RELATED"/>
    <property type="match status" value="1"/>
</dbReference>
<name>A0A1C7MT88_GRIFR</name>
<keyword evidence="8" id="KW-1185">Reference proteome</keyword>
<keyword evidence="1" id="KW-0028">Amino-acid biosynthesis</keyword>
<accession>A0A1C7MT88</accession>
<dbReference type="GO" id="GO:0005737">
    <property type="term" value="C:cytoplasm"/>
    <property type="evidence" value="ECO:0007669"/>
    <property type="project" value="TreeGrafter"/>
</dbReference>
<feature type="domain" description="Prephenate dehydratase" evidence="6">
    <location>
        <begin position="9"/>
        <end position="170"/>
    </location>
</feature>
<keyword evidence="2" id="KW-0057">Aromatic amino acid biosynthesis</keyword>
<evidence type="ECO:0000256" key="2">
    <source>
        <dbReference type="ARBA" id="ARBA00023141"/>
    </source>
</evidence>
<evidence type="ECO:0000256" key="4">
    <source>
        <dbReference type="ARBA" id="ARBA00023239"/>
    </source>
</evidence>
<reference evidence="7 8" key="1">
    <citation type="submission" date="2016-03" db="EMBL/GenBank/DDBJ databases">
        <title>Whole genome sequencing of Grifola frondosa 9006-11.</title>
        <authorList>
            <person name="Min B."/>
            <person name="Park H."/>
            <person name="Kim J.-G."/>
            <person name="Cho H."/>
            <person name="Oh Y.-L."/>
            <person name="Kong W.-S."/>
            <person name="Choi I.-G."/>
        </authorList>
    </citation>
    <scope>NUCLEOTIDE SEQUENCE [LARGE SCALE GENOMIC DNA]</scope>
    <source>
        <strain evidence="7 8">9006-11</strain>
    </source>
</reference>
<dbReference type="Gene3D" id="3.40.190.10">
    <property type="entry name" value="Periplasmic binding protein-like II"/>
    <property type="match status" value="1"/>
</dbReference>
<dbReference type="OrthoDB" id="983542at2759"/>
<evidence type="ECO:0000256" key="5">
    <source>
        <dbReference type="ARBA" id="ARBA00029440"/>
    </source>
</evidence>
<dbReference type="STRING" id="5627.A0A1C7MT88"/>
<comment type="caution">
    <text evidence="7">The sequence shown here is derived from an EMBL/GenBank/DDBJ whole genome shotgun (WGS) entry which is preliminary data.</text>
</comment>
<dbReference type="OMA" id="LGTYTHE"/>
<keyword evidence="4" id="KW-0456">Lyase</keyword>
<dbReference type="PANTHER" id="PTHR21022">
    <property type="entry name" value="PREPHENATE DEHYDRATASE P PROTEIN"/>
    <property type="match status" value="1"/>
</dbReference>
<dbReference type="SUPFAM" id="SSF53850">
    <property type="entry name" value="Periplasmic binding protein-like II"/>
    <property type="match status" value="1"/>
</dbReference>
<sequence>MPEDTNIPKLAFLGPPGSHSYQCALNRFGSSVEYVDRQTITDVFDAVSHDVPIALIPQENSIYGIVTETYDLLRRPDVGKDKLNVRRVLSHEQALGQCAQFLSEKLPAAARVKVSSTSAAAQSLLSSADECDSAAICSSSCASLFDGLEVLYENIQDKDTNLTRFYIIAHSSIVDLPSAPLETQQIPSPYHQHAADHVWPASDPYRPETIVE</sequence>
<organism evidence="7 8">
    <name type="scientific">Grifola frondosa</name>
    <name type="common">Maitake</name>
    <name type="synonym">Polyporus frondosus</name>
    <dbReference type="NCBI Taxonomy" id="5627"/>
    <lineage>
        <taxon>Eukaryota</taxon>
        <taxon>Fungi</taxon>
        <taxon>Dikarya</taxon>
        <taxon>Basidiomycota</taxon>
        <taxon>Agaricomycotina</taxon>
        <taxon>Agaricomycetes</taxon>
        <taxon>Polyporales</taxon>
        <taxon>Grifolaceae</taxon>
        <taxon>Grifola</taxon>
    </lineage>
</organism>
<evidence type="ECO:0000256" key="3">
    <source>
        <dbReference type="ARBA" id="ARBA00023222"/>
    </source>
</evidence>
<dbReference type="GO" id="GO:0004664">
    <property type="term" value="F:prephenate dehydratase activity"/>
    <property type="evidence" value="ECO:0007669"/>
    <property type="project" value="InterPro"/>
</dbReference>
<protein>
    <submittedName>
        <fullName evidence="7">p-protein</fullName>
    </submittedName>
</protein>
<dbReference type="EMBL" id="LUGG01000001">
    <property type="protein sequence ID" value="OBZ80093.1"/>
    <property type="molecule type" value="Genomic_DNA"/>
</dbReference>
<evidence type="ECO:0000259" key="6">
    <source>
        <dbReference type="PROSITE" id="PS51171"/>
    </source>
</evidence>
<dbReference type="Proteomes" id="UP000092993">
    <property type="component" value="Unassembled WGS sequence"/>
</dbReference>
<dbReference type="InterPro" id="IPR001086">
    <property type="entry name" value="Preph_deHydtase"/>
</dbReference>
<proteinExistence type="predicted"/>